<proteinExistence type="predicted"/>
<keyword evidence="3" id="KW-1185">Reference proteome</keyword>
<dbReference type="KEGG" id="crb:17898628"/>
<dbReference type="Pfam" id="PF25349">
    <property type="entry name" value="PH_PHS1"/>
    <property type="match status" value="1"/>
</dbReference>
<sequence>MAGSLTASVHEHHHRGNAAAVPEISGWMISFARFVQFPSSPSPYPGLKPVGKREMYYSPHGTWLSTSSSNVSLLMLEEVNRSDVILSVQLGGKVLEEHYISKLNFTWPQMSCVTGFPSRGSRAIFVSYKDSANEIQKFALRFSTCDASLSFVVALKEKLKGLDEARNKRNESSCQVPFQSDYKPSNARIRRATEKRPSMVKPLDGYYVPEMPRFEYEAQNQKTETMSEVSFQSDYNPSNEIFSRATEEDPNMVKLVDSYIPEMLPRVEYETRQTLYTPQSTISPIPNESSSDLLPSFTTLLSGCFPNSTLDAGQAIVKQDPDLKSQILNYMEDSSFQDMLQKVERIMEEIGGNWIL</sequence>
<evidence type="ECO:0000313" key="3">
    <source>
        <dbReference type="Proteomes" id="UP000029121"/>
    </source>
</evidence>
<evidence type="ECO:0000313" key="2">
    <source>
        <dbReference type="EMBL" id="EOA38099.1"/>
    </source>
</evidence>
<protein>
    <recommendedName>
        <fullName evidence="1">Poor homologous synapsis 1 PH domain-containing protein</fullName>
    </recommendedName>
</protein>
<organism evidence="2 3">
    <name type="scientific">Capsella rubella</name>
    <dbReference type="NCBI Taxonomy" id="81985"/>
    <lineage>
        <taxon>Eukaryota</taxon>
        <taxon>Viridiplantae</taxon>
        <taxon>Streptophyta</taxon>
        <taxon>Embryophyta</taxon>
        <taxon>Tracheophyta</taxon>
        <taxon>Spermatophyta</taxon>
        <taxon>Magnoliopsida</taxon>
        <taxon>eudicotyledons</taxon>
        <taxon>Gunneridae</taxon>
        <taxon>Pentapetalae</taxon>
        <taxon>rosids</taxon>
        <taxon>malvids</taxon>
        <taxon>Brassicales</taxon>
        <taxon>Brassicaceae</taxon>
        <taxon>Camelineae</taxon>
        <taxon>Capsella</taxon>
    </lineage>
</organism>
<accession>R0I716</accession>
<feature type="domain" description="Poor homologous synapsis 1 PH" evidence="1">
    <location>
        <begin position="26"/>
        <end position="165"/>
    </location>
</feature>
<gene>
    <name evidence="2" type="ORF">CARUB_v10009567mg</name>
</gene>
<dbReference type="STRING" id="81985.R0I716"/>
<reference evidence="3" key="1">
    <citation type="journal article" date="2013" name="Nat. Genet.">
        <title>The Capsella rubella genome and the genomic consequences of rapid mating system evolution.</title>
        <authorList>
            <person name="Slotte T."/>
            <person name="Hazzouri K.M."/>
            <person name="Agren J.A."/>
            <person name="Koenig D."/>
            <person name="Maumus F."/>
            <person name="Guo Y.L."/>
            <person name="Steige K."/>
            <person name="Platts A.E."/>
            <person name="Escobar J.S."/>
            <person name="Newman L.K."/>
            <person name="Wang W."/>
            <person name="Mandakova T."/>
            <person name="Vello E."/>
            <person name="Smith L.M."/>
            <person name="Henz S.R."/>
            <person name="Steffen J."/>
            <person name="Takuno S."/>
            <person name="Brandvain Y."/>
            <person name="Coop G."/>
            <person name="Andolfatto P."/>
            <person name="Hu T.T."/>
            <person name="Blanchette M."/>
            <person name="Clark R.M."/>
            <person name="Quesneville H."/>
            <person name="Nordborg M."/>
            <person name="Gaut B.S."/>
            <person name="Lysak M.A."/>
            <person name="Jenkins J."/>
            <person name="Grimwood J."/>
            <person name="Chapman J."/>
            <person name="Prochnik S."/>
            <person name="Shu S."/>
            <person name="Rokhsar D."/>
            <person name="Schmutz J."/>
            <person name="Weigel D."/>
            <person name="Wright S.I."/>
        </authorList>
    </citation>
    <scope>NUCLEOTIDE SEQUENCE [LARGE SCALE GENOMIC DNA]</scope>
    <source>
        <strain evidence="3">cv. Monte Gargano</strain>
    </source>
</reference>
<dbReference type="Proteomes" id="UP000029121">
    <property type="component" value="Unassembled WGS sequence"/>
</dbReference>
<dbReference type="OrthoDB" id="1864854at2759"/>
<dbReference type="EMBL" id="KB870805">
    <property type="protein sequence ID" value="EOA38099.1"/>
    <property type="molecule type" value="Genomic_DNA"/>
</dbReference>
<dbReference type="eggNOG" id="ENOG502RYMD">
    <property type="taxonomic scope" value="Eukaryota"/>
</dbReference>
<dbReference type="InterPro" id="IPR057619">
    <property type="entry name" value="PH_PHS1"/>
</dbReference>
<dbReference type="AlphaFoldDB" id="R0I716"/>
<name>R0I716_9BRAS</name>
<evidence type="ECO:0000259" key="1">
    <source>
        <dbReference type="Pfam" id="PF25349"/>
    </source>
</evidence>